<evidence type="ECO:0000313" key="9">
    <source>
        <dbReference type="Proteomes" id="UP000614714"/>
    </source>
</evidence>
<feature type="domain" description="BioF2-like acetyltransferase" evidence="7">
    <location>
        <begin position="152"/>
        <end position="283"/>
    </location>
</feature>
<evidence type="ECO:0000313" key="8">
    <source>
        <dbReference type="EMBL" id="MBJ6751628.1"/>
    </source>
</evidence>
<dbReference type="InterPro" id="IPR038740">
    <property type="entry name" value="BioF2-like_GNAT_dom"/>
</dbReference>
<reference evidence="8 9" key="1">
    <citation type="submission" date="2020-12" db="EMBL/GenBank/DDBJ databases">
        <title>Geomonas sp. Red421, isolated from paddy soil.</title>
        <authorList>
            <person name="Xu Z."/>
            <person name="Zhang Z."/>
            <person name="Masuda Y."/>
            <person name="Itoh H."/>
            <person name="Senoo K."/>
        </authorList>
    </citation>
    <scope>NUCLEOTIDE SEQUENCE [LARGE SCALE GENOMIC DNA]</scope>
    <source>
        <strain evidence="8 9">Red421</strain>
    </source>
</reference>
<dbReference type="Pfam" id="PF13480">
    <property type="entry name" value="Acetyltransf_6"/>
    <property type="match status" value="1"/>
</dbReference>
<evidence type="ECO:0000256" key="5">
    <source>
        <dbReference type="ARBA" id="ARBA00023315"/>
    </source>
</evidence>
<keyword evidence="6" id="KW-0961">Cell wall biogenesis/degradation</keyword>
<proteinExistence type="inferred from homology"/>
<gene>
    <name evidence="8" type="ORF">JFN91_15540</name>
</gene>
<evidence type="ECO:0000256" key="3">
    <source>
        <dbReference type="ARBA" id="ARBA00022960"/>
    </source>
</evidence>
<evidence type="ECO:0000256" key="1">
    <source>
        <dbReference type="ARBA" id="ARBA00009943"/>
    </source>
</evidence>
<keyword evidence="2" id="KW-0808">Transferase</keyword>
<evidence type="ECO:0000259" key="7">
    <source>
        <dbReference type="Pfam" id="PF13480"/>
    </source>
</evidence>
<sequence>MYGTKSNQFVEIIDPCHHSGYSDWIVSCRESTIFHSAQWAMLLNESYGYCPKYFTLNRGGQIKGCLPIIEVDSIITGKRGVSVSFSDQCHSVVSDKTGFNLLLQSVLDYGRSRRWRYVEFRGESMLRDETPYKRFVQHTLPLLKDEATLQGRLRKSAARNILKASKEGVQVEISDELDEVLSFYRLHCLTRRRQGQPPQAKKYFVQLHKHLIAKGLGFTALARHGENIIAGLICLHYGSNAIYKYGASDEQYQSLRANNLLFWEMIKKCANGGFTRLSFGRTDLENNGLMIFKDGWGGERSELYYYRYDFHSETFLPQTKGLHGYEELFKKLPISLLRLVGTLGYRHMG</sequence>
<keyword evidence="9" id="KW-1185">Reference proteome</keyword>
<keyword evidence="3" id="KW-0133">Cell shape</keyword>
<keyword evidence="4" id="KW-0573">Peptidoglycan synthesis</keyword>
<protein>
    <submittedName>
        <fullName evidence="8">GNAT family N-acetyltransferase</fullName>
    </submittedName>
</protein>
<dbReference type="InterPro" id="IPR016181">
    <property type="entry name" value="Acyl_CoA_acyltransferase"/>
</dbReference>
<name>A0ABS0YH26_9BACT</name>
<keyword evidence="5" id="KW-0012">Acyltransferase</keyword>
<comment type="similarity">
    <text evidence="1">Belongs to the FemABX family.</text>
</comment>
<comment type="caution">
    <text evidence="8">The sequence shown here is derived from an EMBL/GenBank/DDBJ whole genome shotgun (WGS) entry which is preliminary data.</text>
</comment>
<dbReference type="PANTHER" id="PTHR36174:SF1">
    <property type="entry name" value="LIPID II:GLYCINE GLYCYLTRANSFERASE"/>
    <property type="match status" value="1"/>
</dbReference>
<organism evidence="8 9">
    <name type="scientific">Geomonas anaerohicana</name>
    <dbReference type="NCBI Taxonomy" id="2798583"/>
    <lineage>
        <taxon>Bacteria</taxon>
        <taxon>Pseudomonadati</taxon>
        <taxon>Thermodesulfobacteriota</taxon>
        <taxon>Desulfuromonadia</taxon>
        <taxon>Geobacterales</taxon>
        <taxon>Geobacteraceae</taxon>
        <taxon>Geomonas</taxon>
    </lineage>
</organism>
<dbReference type="Proteomes" id="UP000614714">
    <property type="component" value="Unassembled WGS sequence"/>
</dbReference>
<dbReference type="PROSITE" id="PS51191">
    <property type="entry name" value="FEMABX"/>
    <property type="match status" value="1"/>
</dbReference>
<evidence type="ECO:0000256" key="4">
    <source>
        <dbReference type="ARBA" id="ARBA00022984"/>
    </source>
</evidence>
<dbReference type="Gene3D" id="3.40.630.30">
    <property type="match status" value="1"/>
</dbReference>
<dbReference type="EMBL" id="JAEMHL010000008">
    <property type="protein sequence ID" value="MBJ6751628.1"/>
    <property type="molecule type" value="Genomic_DNA"/>
</dbReference>
<dbReference type="InterPro" id="IPR003447">
    <property type="entry name" value="FEMABX"/>
</dbReference>
<dbReference type="InterPro" id="IPR050644">
    <property type="entry name" value="PG_Glycine_Bridge_Synth"/>
</dbReference>
<evidence type="ECO:0000256" key="2">
    <source>
        <dbReference type="ARBA" id="ARBA00022679"/>
    </source>
</evidence>
<evidence type="ECO:0000256" key="6">
    <source>
        <dbReference type="ARBA" id="ARBA00023316"/>
    </source>
</evidence>
<dbReference type="PANTHER" id="PTHR36174">
    <property type="entry name" value="LIPID II:GLYCINE GLYCYLTRANSFERASE"/>
    <property type="match status" value="1"/>
</dbReference>
<dbReference type="SUPFAM" id="SSF55729">
    <property type="entry name" value="Acyl-CoA N-acyltransferases (Nat)"/>
    <property type="match status" value="1"/>
</dbReference>
<accession>A0ABS0YH26</accession>